<dbReference type="InterPro" id="IPR005124">
    <property type="entry name" value="V-ATPase_G"/>
</dbReference>
<feature type="compositionally biased region" description="Low complexity" evidence="6">
    <location>
        <begin position="162"/>
        <end position="171"/>
    </location>
</feature>
<feature type="compositionally biased region" description="Low complexity" evidence="6">
    <location>
        <begin position="210"/>
        <end position="222"/>
    </location>
</feature>
<reference evidence="7" key="1">
    <citation type="submission" date="2014-11" db="EMBL/GenBank/DDBJ databases">
        <authorList>
            <person name="Otto D Thomas"/>
            <person name="Naeem Raeece"/>
        </authorList>
    </citation>
    <scope>NUCLEOTIDE SEQUENCE</scope>
</reference>
<dbReference type="AlphaFoldDB" id="A0A0G4HEJ1"/>
<evidence type="ECO:0000256" key="4">
    <source>
        <dbReference type="ARBA" id="ARBA00023065"/>
    </source>
</evidence>
<comment type="similarity">
    <text evidence="1">Belongs to the V-ATPase G subunit family.</text>
</comment>
<gene>
    <name evidence="7" type="ORF">Cvel_6563</name>
</gene>
<keyword evidence="5" id="KW-0175">Coiled coil</keyword>
<dbReference type="GO" id="GO:0016471">
    <property type="term" value="C:vacuolar proton-transporting V-type ATPase complex"/>
    <property type="evidence" value="ECO:0007669"/>
    <property type="project" value="InterPro"/>
</dbReference>
<feature type="coiled-coil region" evidence="5">
    <location>
        <begin position="51"/>
        <end position="86"/>
    </location>
</feature>
<sequence>MTMKTCYDAPINTDELLTLPLKQDVLPKLDAAMQRGREIVERARRHRTLLLQKARDAAEADAEILREQERREYEQLAQECADSIKSAKSSSDADASTAVAEIFAQGERNKKKAIAYIVDRVTSVELSLSASVISYAKVKRGSGVKLDALAPSYPRRGRAGVRIPSPSPTRVRSPRGGDGNNRLQPQGGDMKEKRNRLAGWLRSKSPRPPSESGESPSRPVSPAVEGGGDTPGVGTGGVERKKKNWFLGGRAKAGGA</sequence>
<keyword evidence="4" id="KW-0406">Ion transport</keyword>
<evidence type="ECO:0000256" key="1">
    <source>
        <dbReference type="ARBA" id="ARBA00010066"/>
    </source>
</evidence>
<evidence type="ECO:0000256" key="6">
    <source>
        <dbReference type="SAM" id="MobiDB-lite"/>
    </source>
</evidence>
<evidence type="ECO:0000313" key="7">
    <source>
        <dbReference type="EMBL" id="CEM42489.1"/>
    </source>
</evidence>
<evidence type="ECO:0000256" key="5">
    <source>
        <dbReference type="SAM" id="Coils"/>
    </source>
</evidence>
<evidence type="ECO:0000256" key="2">
    <source>
        <dbReference type="ARBA" id="ARBA00022448"/>
    </source>
</evidence>
<accession>A0A0G4HEJ1</accession>
<keyword evidence="2" id="KW-0813">Transport</keyword>
<proteinExistence type="inferred from homology"/>
<dbReference type="EMBL" id="CDMZ01002462">
    <property type="protein sequence ID" value="CEM42489.1"/>
    <property type="molecule type" value="Genomic_DNA"/>
</dbReference>
<dbReference type="Gene3D" id="1.20.5.2950">
    <property type="match status" value="1"/>
</dbReference>
<organism evidence="7">
    <name type="scientific">Chromera velia CCMP2878</name>
    <dbReference type="NCBI Taxonomy" id="1169474"/>
    <lineage>
        <taxon>Eukaryota</taxon>
        <taxon>Sar</taxon>
        <taxon>Alveolata</taxon>
        <taxon>Colpodellida</taxon>
        <taxon>Chromeraceae</taxon>
        <taxon>Chromera</taxon>
    </lineage>
</organism>
<feature type="compositionally biased region" description="Gly residues" evidence="6">
    <location>
        <begin position="225"/>
        <end position="237"/>
    </location>
</feature>
<dbReference type="Pfam" id="PF03179">
    <property type="entry name" value="V-ATPase_G"/>
    <property type="match status" value="1"/>
</dbReference>
<evidence type="ECO:0000256" key="3">
    <source>
        <dbReference type="ARBA" id="ARBA00022781"/>
    </source>
</evidence>
<dbReference type="VEuPathDB" id="CryptoDB:Cvel_6563"/>
<keyword evidence="3" id="KW-0375">Hydrogen ion transport</keyword>
<dbReference type="GO" id="GO:0046961">
    <property type="term" value="F:proton-transporting ATPase activity, rotational mechanism"/>
    <property type="evidence" value="ECO:0007669"/>
    <property type="project" value="InterPro"/>
</dbReference>
<feature type="region of interest" description="Disordered" evidence="6">
    <location>
        <begin position="155"/>
        <end position="256"/>
    </location>
</feature>
<name>A0A0G4HEJ1_9ALVE</name>
<protein>
    <submittedName>
        <fullName evidence="7">Uncharacterized protein</fullName>
    </submittedName>
</protein>